<dbReference type="FunFam" id="3.40.50.300:FF:001091">
    <property type="entry name" value="Probable disease resistance protein At1g61300"/>
    <property type="match status" value="1"/>
</dbReference>
<keyword evidence="5" id="KW-0611">Plant defense</keyword>
<dbReference type="PRINTS" id="PR00364">
    <property type="entry name" value="DISEASERSIST"/>
</dbReference>
<evidence type="ECO:0000256" key="3">
    <source>
        <dbReference type="ARBA" id="ARBA00022737"/>
    </source>
</evidence>
<evidence type="ECO:0000256" key="5">
    <source>
        <dbReference type="ARBA" id="ARBA00022821"/>
    </source>
</evidence>
<protein>
    <submittedName>
        <fullName evidence="10">Disease resistance protein</fullName>
    </submittedName>
</protein>
<dbReference type="Gene3D" id="3.40.50.300">
    <property type="entry name" value="P-loop containing nucleotide triphosphate hydrolases"/>
    <property type="match status" value="1"/>
</dbReference>
<evidence type="ECO:0000256" key="1">
    <source>
        <dbReference type="ARBA" id="ARBA00008894"/>
    </source>
</evidence>
<dbReference type="Pfam" id="PF00931">
    <property type="entry name" value="NB-ARC"/>
    <property type="match status" value="1"/>
</dbReference>
<evidence type="ECO:0000256" key="6">
    <source>
        <dbReference type="ARBA" id="ARBA00022840"/>
    </source>
</evidence>
<comment type="caution">
    <text evidence="10">The sequence shown here is derived from an EMBL/GenBank/DDBJ whole genome shotgun (WGS) entry which is preliminary data.</text>
</comment>
<dbReference type="InterPro" id="IPR041118">
    <property type="entry name" value="Rx_N"/>
</dbReference>
<dbReference type="Pfam" id="PF18052">
    <property type="entry name" value="Rx_N"/>
    <property type="match status" value="1"/>
</dbReference>
<reference evidence="11" key="1">
    <citation type="submission" date="2024-07" db="EMBL/GenBank/DDBJ databases">
        <title>Two chromosome-level genome assemblies of Korean endemic species Abeliophyllum distichum and Forsythia ovata (Oleaceae).</title>
        <authorList>
            <person name="Jang H."/>
        </authorList>
    </citation>
    <scope>NUCLEOTIDE SEQUENCE [LARGE SCALE GENOMIC DNA]</scope>
</reference>
<accession>A0ABD1NQ24</accession>
<evidence type="ECO:0000256" key="4">
    <source>
        <dbReference type="ARBA" id="ARBA00022741"/>
    </source>
</evidence>
<gene>
    <name evidence="10" type="ORF">Adt_49003</name>
</gene>
<keyword evidence="3" id="KW-0677">Repeat</keyword>
<dbReference type="SUPFAM" id="SSF52540">
    <property type="entry name" value="P-loop containing nucleoside triphosphate hydrolases"/>
    <property type="match status" value="1"/>
</dbReference>
<keyword evidence="4" id="KW-0547">Nucleotide-binding</keyword>
<sequence length="315" mass="36446">MAESVVFCAIQHLGELLIREAQFLHGIYGHLEKIHIKLRRLQCISKIADARQDEDERIRDWVAETRKEVTSLLHLGPKIQDVEAKISDLETDSRVRHISSTCQGEISSPRSERREQLRRSYSHHEEDFVGLEEDVEKLVAELVNEDGGKCYHVVSITGMGGIGKTALARKVYHHADVRSHFHALAWICISRQWHPEGVLQQILNKLVPERREQINTMKDIAELVKELFEVQKRKKCLVVLDDVWEKDVWSSLRPAFPNRKLVSRVIVTTRNKEIAQHLDTDTTTCFLYEQRFLNEKESWELLQKKAFAGTNISGI</sequence>
<evidence type="ECO:0000256" key="7">
    <source>
        <dbReference type="SAM" id="MobiDB-lite"/>
    </source>
</evidence>
<dbReference type="Gene3D" id="1.20.5.4130">
    <property type="match status" value="1"/>
</dbReference>
<dbReference type="CDD" id="cd14798">
    <property type="entry name" value="RX-CC_like"/>
    <property type="match status" value="1"/>
</dbReference>
<evidence type="ECO:0000259" key="8">
    <source>
        <dbReference type="Pfam" id="PF00931"/>
    </source>
</evidence>
<feature type="domain" description="Disease resistance N-terminal" evidence="9">
    <location>
        <begin position="6"/>
        <end position="67"/>
    </location>
</feature>
<name>A0ABD1NQ24_9LAMI</name>
<dbReference type="Proteomes" id="UP001604336">
    <property type="component" value="Unassembled WGS sequence"/>
</dbReference>
<feature type="compositionally biased region" description="Polar residues" evidence="7">
    <location>
        <begin position="100"/>
        <end position="109"/>
    </location>
</feature>
<feature type="domain" description="NB-ARC" evidence="8">
    <location>
        <begin position="132"/>
        <end position="309"/>
    </location>
</feature>
<dbReference type="PANTHER" id="PTHR36766:SF64">
    <property type="entry name" value="OS12G0206100 PROTEIN"/>
    <property type="match status" value="1"/>
</dbReference>
<dbReference type="GO" id="GO:0006952">
    <property type="term" value="P:defense response"/>
    <property type="evidence" value="ECO:0007669"/>
    <property type="project" value="UniProtKB-KW"/>
</dbReference>
<keyword evidence="11" id="KW-1185">Reference proteome</keyword>
<comment type="similarity">
    <text evidence="1">Belongs to the disease resistance NB-LRR family.</text>
</comment>
<dbReference type="EMBL" id="JBFOLK010000661">
    <property type="protein sequence ID" value="KAL2453502.1"/>
    <property type="molecule type" value="Genomic_DNA"/>
</dbReference>
<keyword evidence="6" id="KW-0067">ATP-binding</keyword>
<feature type="compositionally biased region" description="Basic and acidic residues" evidence="7">
    <location>
        <begin position="110"/>
        <end position="119"/>
    </location>
</feature>
<evidence type="ECO:0000313" key="10">
    <source>
        <dbReference type="EMBL" id="KAL2453502.1"/>
    </source>
</evidence>
<evidence type="ECO:0000256" key="2">
    <source>
        <dbReference type="ARBA" id="ARBA00022614"/>
    </source>
</evidence>
<dbReference type="InterPro" id="IPR002182">
    <property type="entry name" value="NB-ARC"/>
</dbReference>
<dbReference type="GO" id="GO:0005524">
    <property type="term" value="F:ATP binding"/>
    <property type="evidence" value="ECO:0007669"/>
    <property type="project" value="UniProtKB-KW"/>
</dbReference>
<organism evidence="10 11">
    <name type="scientific">Abeliophyllum distichum</name>
    <dbReference type="NCBI Taxonomy" id="126358"/>
    <lineage>
        <taxon>Eukaryota</taxon>
        <taxon>Viridiplantae</taxon>
        <taxon>Streptophyta</taxon>
        <taxon>Embryophyta</taxon>
        <taxon>Tracheophyta</taxon>
        <taxon>Spermatophyta</taxon>
        <taxon>Magnoliopsida</taxon>
        <taxon>eudicotyledons</taxon>
        <taxon>Gunneridae</taxon>
        <taxon>Pentapetalae</taxon>
        <taxon>asterids</taxon>
        <taxon>lamiids</taxon>
        <taxon>Lamiales</taxon>
        <taxon>Oleaceae</taxon>
        <taxon>Forsythieae</taxon>
        <taxon>Abeliophyllum</taxon>
    </lineage>
</organism>
<evidence type="ECO:0000259" key="9">
    <source>
        <dbReference type="Pfam" id="PF18052"/>
    </source>
</evidence>
<dbReference type="InterPro" id="IPR038005">
    <property type="entry name" value="RX-like_CC"/>
</dbReference>
<dbReference type="AlphaFoldDB" id="A0ABD1NQ24"/>
<evidence type="ECO:0000313" key="11">
    <source>
        <dbReference type="Proteomes" id="UP001604336"/>
    </source>
</evidence>
<proteinExistence type="inferred from homology"/>
<keyword evidence="2" id="KW-0433">Leucine-rich repeat</keyword>
<feature type="region of interest" description="Disordered" evidence="7">
    <location>
        <begin position="100"/>
        <end position="119"/>
    </location>
</feature>
<dbReference type="InterPro" id="IPR027417">
    <property type="entry name" value="P-loop_NTPase"/>
</dbReference>
<dbReference type="PANTHER" id="PTHR36766">
    <property type="entry name" value="PLANT BROAD-SPECTRUM MILDEW RESISTANCE PROTEIN RPW8"/>
    <property type="match status" value="1"/>
</dbReference>